<dbReference type="InterPro" id="IPR051417">
    <property type="entry name" value="SDr/BOS_complex"/>
</dbReference>
<dbReference type="Pfam" id="PF22898">
    <property type="entry name" value="NOMO1-like_1st"/>
    <property type="match status" value="1"/>
</dbReference>
<accession>A0A1A9ZPB7</accession>
<organism evidence="3 4">
    <name type="scientific">Glossina pallidipes</name>
    <name type="common">Tsetse fly</name>
    <dbReference type="NCBI Taxonomy" id="7398"/>
    <lineage>
        <taxon>Eukaryota</taxon>
        <taxon>Metazoa</taxon>
        <taxon>Ecdysozoa</taxon>
        <taxon>Arthropoda</taxon>
        <taxon>Hexapoda</taxon>
        <taxon>Insecta</taxon>
        <taxon>Pterygota</taxon>
        <taxon>Neoptera</taxon>
        <taxon>Endopterygota</taxon>
        <taxon>Diptera</taxon>
        <taxon>Brachycera</taxon>
        <taxon>Muscomorpha</taxon>
        <taxon>Hippoboscoidea</taxon>
        <taxon>Glossinidae</taxon>
        <taxon>Glossina</taxon>
    </lineage>
</organism>
<evidence type="ECO:0000259" key="2">
    <source>
        <dbReference type="Pfam" id="PF22898"/>
    </source>
</evidence>
<dbReference type="VEuPathDB" id="VectorBase:GPAI020815"/>
<dbReference type="PANTHER" id="PTHR23303:SF14">
    <property type="entry name" value="BOS COMPLEX SUBUNIT NOMO1-RELATED"/>
    <property type="match status" value="1"/>
</dbReference>
<name>A0A1A9ZPB7_GLOPL</name>
<dbReference type="SUPFAM" id="SSF49478">
    <property type="entry name" value="Cna protein B-type domain"/>
    <property type="match status" value="1"/>
</dbReference>
<sequence>MKLLTKNGALKDKTDCSPSNGYYFFPIYDKGDYVLRIAPPPGWSFEPKEVKLTFDGKKDICSLGYDINFAFRGFGITGRVILGSSAARGIQVQLRALDGFLRA</sequence>
<evidence type="ECO:0000313" key="3">
    <source>
        <dbReference type="EnsemblMetazoa" id="GPAI020815-PA"/>
    </source>
</evidence>
<keyword evidence="1" id="KW-0732">Signal</keyword>
<dbReference type="EnsemblMetazoa" id="GPAI020815-RA">
    <property type="protein sequence ID" value="GPAI020815-PA"/>
    <property type="gene ID" value="GPAI020815"/>
</dbReference>
<dbReference type="STRING" id="7398.A0A1A9ZPB7"/>
<reference evidence="3" key="2">
    <citation type="submission" date="2020-05" db="UniProtKB">
        <authorList>
            <consortium name="EnsemblMetazoa"/>
        </authorList>
    </citation>
    <scope>IDENTIFICATION</scope>
    <source>
        <strain evidence="3">IAEA</strain>
    </source>
</reference>
<dbReference type="PANTHER" id="PTHR23303">
    <property type="entry name" value="CARBOXYPEPTIDASE REGULATORY REGION-CONTAINING"/>
    <property type="match status" value="1"/>
</dbReference>
<dbReference type="GO" id="GO:0005789">
    <property type="term" value="C:endoplasmic reticulum membrane"/>
    <property type="evidence" value="ECO:0007669"/>
    <property type="project" value="TreeGrafter"/>
</dbReference>
<reference evidence="4" key="1">
    <citation type="submission" date="2014-03" db="EMBL/GenBank/DDBJ databases">
        <authorList>
            <person name="Aksoy S."/>
            <person name="Warren W."/>
            <person name="Wilson R.K."/>
        </authorList>
    </citation>
    <scope>NUCLEOTIDE SEQUENCE [LARGE SCALE GENOMIC DNA]</scope>
    <source>
        <strain evidence="4">IAEA</strain>
    </source>
</reference>
<dbReference type="AlphaFoldDB" id="A0A1A9ZPB7"/>
<keyword evidence="4" id="KW-1185">Reference proteome</keyword>
<proteinExistence type="predicted"/>
<dbReference type="InterPro" id="IPR055075">
    <property type="entry name" value="NOMO-like_N"/>
</dbReference>
<evidence type="ECO:0000313" key="4">
    <source>
        <dbReference type="Proteomes" id="UP000092445"/>
    </source>
</evidence>
<dbReference type="Proteomes" id="UP000092445">
    <property type="component" value="Unassembled WGS sequence"/>
</dbReference>
<evidence type="ECO:0000256" key="1">
    <source>
        <dbReference type="ARBA" id="ARBA00022729"/>
    </source>
</evidence>
<protein>
    <recommendedName>
        <fullName evidence="2">NOMO-like N-terminal beta-sandwich domain-containing protein</fullName>
    </recommendedName>
</protein>
<feature type="domain" description="NOMO-like N-terminal beta-sandwich" evidence="2">
    <location>
        <begin position="2"/>
        <end position="69"/>
    </location>
</feature>